<evidence type="ECO:0000256" key="1">
    <source>
        <dbReference type="SAM" id="MobiDB-lite"/>
    </source>
</evidence>
<evidence type="ECO:0008006" key="4">
    <source>
        <dbReference type="Google" id="ProtNLM"/>
    </source>
</evidence>
<feature type="compositionally biased region" description="Basic and acidic residues" evidence="1">
    <location>
        <begin position="298"/>
        <end position="315"/>
    </location>
</feature>
<organism evidence="2 3">
    <name type="scientific">Lactuca virosa</name>
    <dbReference type="NCBI Taxonomy" id="75947"/>
    <lineage>
        <taxon>Eukaryota</taxon>
        <taxon>Viridiplantae</taxon>
        <taxon>Streptophyta</taxon>
        <taxon>Embryophyta</taxon>
        <taxon>Tracheophyta</taxon>
        <taxon>Spermatophyta</taxon>
        <taxon>Magnoliopsida</taxon>
        <taxon>eudicotyledons</taxon>
        <taxon>Gunneridae</taxon>
        <taxon>Pentapetalae</taxon>
        <taxon>asterids</taxon>
        <taxon>campanulids</taxon>
        <taxon>Asterales</taxon>
        <taxon>Asteraceae</taxon>
        <taxon>Cichorioideae</taxon>
        <taxon>Cichorieae</taxon>
        <taxon>Lactucinae</taxon>
        <taxon>Lactuca</taxon>
    </lineage>
</organism>
<proteinExistence type="predicted"/>
<dbReference type="AlphaFoldDB" id="A0AAU9NKL4"/>
<dbReference type="EMBL" id="CAKMRJ010004445">
    <property type="protein sequence ID" value="CAH1438407.1"/>
    <property type="molecule type" value="Genomic_DNA"/>
</dbReference>
<accession>A0AAU9NKL4</accession>
<protein>
    <recommendedName>
        <fullName evidence="4">Ulp1-like peptidase</fullName>
    </recommendedName>
</protein>
<dbReference type="PANTHER" id="PTHR34835:SF90">
    <property type="entry name" value="AMINOTRANSFERASE-LIKE PLANT MOBILE DOMAIN-CONTAINING PROTEIN"/>
    <property type="match status" value="1"/>
</dbReference>
<feature type="region of interest" description="Disordered" evidence="1">
    <location>
        <begin position="298"/>
        <end position="322"/>
    </location>
</feature>
<comment type="caution">
    <text evidence="2">The sequence shown here is derived from an EMBL/GenBank/DDBJ whole genome shotgun (WGS) entry which is preliminary data.</text>
</comment>
<sequence length="322" mass="37137">MEGGVIDVTRESVNQILGFPLGKTKFSSLPFRTADDNSYEKWTEHFDNNNIIRLKWIKMKIVSRNKSDMNFKLNFLALLINSLIETSSSGKANIYPIQYITKKTEIKNIDWCSYLIDSLVKIKESFDQSSSTAFFNGPSAYLVLLYVDRVSSEVLKVKRTRLVICHWTTEKVKMREDYEKEEIGEFGTGELNEEFIQEELNEEKVNDDDVEFCDNNQGGDINDVQKKYIGGKSIQGEGEEIKKRRSSRISNMVKEIPQNVESVAKVAKRSSSLKKYIKDKNFPHCEKETAARGKYVEMQETNDKKVEDPVKDKNAHVKVKKR</sequence>
<evidence type="ECO:0000313" key="3">
    <source>
        <dbReference type="Proteomes" id="UP001157418"/>
    </source>
</evidence>
<gene>
    <name evidence="2" type="ORF">LVIROSA_LOCUS24672</name>
</gene>
<evidence type="ECO:0000313" key="2">
    <source>
        <dbReference type="EMBL" id="CAH1438407.1"/>
    </source>
</evidence>
<dbReference type="Proteomes" id="UP001157418">
    <property type="component" value="Unassembled WGS sequence"/>
</dbReference>
<keyword evidence="3" id="KW-1185">Reference proteome</keyword>
<name>A0AAU9NKL4_9ASTR</name>
<dbReference type="PANTHER" id="PTHR34835">
    <property type="entry name" value="OS07G0283600 PROTEIN-RELATED"/>
    <property type="match status" value="1"/>
</dbReference>
<reference evidence="2 3" key="1">
    <citation type="submission" date="2022-01" db="EMBL/GenBank/DDBJ databases">
        <authorList>
            <person name="Xiong W."/>
            <person name="Schranz E."/>
        </authorList>
    </citation>
    <scope>NUCLEOTIDE SEQUENCE [LARGE SCALE GENOMIC DNA]</scope>
</reference>